<proteinExistence type="predicted"/>
<dbReference type="AlphaFoldDB" id="X1TIR7"/>
<gene>
    <name evidence="1" type="ORF">S12H4_50344</name>
</gene>
<accession>X1TIR7</accession>
<evidence type="ECO:0000313" key="1">
    <source>
        <dbReference type="EMBL" id="GAJ05164.1"/>
    </source>
</evidence>
<feature type="non-terminal residue" evidence="1">
    <location>
        <position position="52"/>
    </location>
</feature>
<reference evidence="1" key="1">
    <citation type="journal article" date="2014" name="Front. Microbiol.">
        <title>High frequency of phylogenetically diverse reductive dehalogenase-homologous genes in deep subseafloor sedimentary metagenomes.</title>
        <authorList>
            <person name="Kawai M."/>
            <person name="Futagami T."/>
            <person name="Toyoda A."/>
            <person name="Takaki Y."/>
            <person name="Nishi S."/>
            <person name="Hori S."/>
            <person name="Arai W."/>
            <person name="Tsubouchi T."/>
            <person name="Morono Y."/>
            <person name="Uchiyama I."/>
            <person name="Ito T."/>
            <person name="Fujiyama A."/>
            <person name="Inagaki F."/>
            <person name="Takami H."/>
        </authorList>
    </citation>
    <scope>NUCLEOTIDE SEQUENCE</scope>
    <source>
        <strain evidence="1">Expedition CK06-06</strain>
    </source>
</reference>
<name>X1TIR7_9ZZZZ</name>
<comment type="caution">
    <text evidence="1">The sequence shown here is derived from an EMBL/GenBank/DDBJ whole genome shotgun (WGS) entry which is preliminary data.</text>
</comment>
<organism evidence="1">
    <name type="scientific">marine sediment metagenome</name>
    <dbReference type="NCBI Taxonomy" id="412755"/>
    <lineage>
        <taxon>unclassified sequences</taxon>
        <taxon>metagenomes</taxon>
        <taxon>ecological metagenomes</taxon>
    </lineage>
</organism>
<protein>
    <submittedName>
        <fullName evidence="1">Uncharacterized protein</fullName>
    </submittedName>
</protein>
<dbReference type="EMBL" id="BARW01031691">
    <property type="protein sequence ID" value="GAJ05164.1"/>
    <property type="molecule type" value="Genomic_DNA"/>
</dbReference>
<sequence length="52" mass="5516">MKNLPTVVTSDMGVVGWNTAEANGNISSKGASDLTERGFEIKHSYSGDLRSS</sequence>